<protein>
    <submittedName>
        <fullName evidence="1">Uncharacterized protein</fullName>
    </submittedName>
</protein>
<dbReference type="Proteomes" id="UP001458880">
    <property type="component" value="Unassembled WGS sequence"/>
</dbReference>
<organism evidence="1 2">
    <name type="scientific">Popillia japonica</name>
    <name type="common">Japanese beetle</name>
    <dbReference type="NCBI Taxonomy" id="7064"/>
    <lineage>
        <taxon>Eukaryota</taxon>
        <taxon>Metazoa</taxon>
        <taxon>Ecdysozoa</taxon>
        <taxon>Arthropoda</taxon>
        <taxon>Hexapoda</taxon>
        <taxon>Insecta</taxon>
        <taxon>Pterygota</taxon>
        <taxon>Neoptera</taxon>
        <taxon>Endopterygota</taxon>
        <taxon>Coleoptera</taxon>
        <taxon>Polyphaga</taxon>
        <taxon>Scarabaeiformia</taxon>
        <taxon>Scarabaeidae</taxon>
        <taxon>Rutelinae</taxon>
        <taxon>Popillia</taxon>
    </lineage>
</organism>
<name>A0AAW1LSL9_POPJA</name>
<accession>A0AAW1LSL9</accession>
<gene>
    <name evidence="1" type="ORF">QE152_g11321</name>
</gene>
<reference evidence="1 2" key="1">
    <citation type="journal article" date="2024" name="BMC Genomics">
        <title>De novo assembly and annotation of Popillia japonica's genome with initial clues to its potential as an invasive pest.</title>
        <authorList>
            <person name="Cucini C."/>
            <person name="Boschi S."/>
            <person name="Funari R."/>
            <person name="Cardaioli E."/>
            <person name="Iannotti N."/>
            <person name="Marturano G."/>
            <person name="Paoli F."/>
            <person name="Bruttini M."/>
            <person name="Carapelli A."/>
            <person name="Frati F."/>
            <person name="Nardi F."/>
        </authorList>
    </citation>
    <scope>NUCLEOTIDE SEQUENCE [LARGE SCALE GENOMIC DNA]</scope>
    <source>
        <strain evidence="1">DMR45628</strain>
    </source>
</reference>
<sequence length="76" mass="8957">MRHWHAGELKRDHKRDFNLVDPYDDGVRAFRDDRCHEIHREKGLGEVRCSAPRDLNVFVFGDGGGRRRDELVDRTP</sequence>
<dbReference type="AlphaFoldDB" id="A0AAW1LSL9"/>
<comment type="caution">
    <text evidence="1">The sequence shown here is derived from an EMBL/GenBank/DDBJ whole genome shotgun (WGS) entry which is preliminary data.</text>
</comment>
<evidence type="ECO:0000313" key="1">
    <source>
        <dbReference type="EMBL" id="KAK9736774.1"/>
    </source>
</evidence>
<keyword evidence="2" id="KW-1185">Reference proteome</keyword>
<proteinExistence type="predicted"/>
<dbReference type="EMBL" id="JASPKY010000109">
    <property type="protein sequence ID" value="KAK9736774.1"/>
    <property type="molecule type" value="Genomic_DNA"/>
</dbReference>
<evidence type="ECO:0000313" key="2">
    <source>
        <dbReference type="Proteomes" id="UP001458880"/>
    </source>
</evidence>